<keyword evidence="4" id="KW-1185">Reference proteome</keyword>
<feature type="compositionally biased region" description="Polar residues" evidence="1">
    <location>
        <begin position="173"/>
        <end position="193"/>
    </location>
</feature>
<keyword evidence="2" id="KW-0732">Signal</keyword>
<feature type="signal peptide" evidence="2">
    <location>
        <begin position="1"/>
        <end position="21"/>
    </location>
</feature>
<comment type="caution">
    <text evidence="3">The sequence shown here is derived from an EMBL/GenBank/DDBJ whole genome shotgun (WGS) entry which is preliminary data.</text>
</comment>
<protein>
    <recommendedName>
        <fullName evidence="5">Small secreted protein</fullName>
    </recommendedName>
</protein>
<reference evidence="3 4" key="1">
    <citation type="submission" date="2018-10" db="EMBL/GenBank/DDBJ databases">
        <title>Sequencing the genomes of 1000 actinobacteria strains.</title>
        <authorList>
            <person name="Klenk H.-P."/>
        </authorList>
    </citation>
    <scope>NUCLEOTIDE SEQUENCE [LARGE SCALE GENOMIC DNA]</scope>
    <source>
        <strain evidence="3 4">DSM 43911</strain>
    </source>
</reference>
<organism evidence="3 4">
    <name type="scientific">Saccharothrix variisporea</name>
    <dbReference type="NCBI Taxonomy" id="543527"/>
    <lineage>
        <taxon>Bacteria</taxon>
        <taxon>Bacillati</taxon>
        <taxon>Actinomycetota</taxon>
        <taxon>Actinomycetes</taxon>
        <taxon>Pseudonocardiales</taxon>
        <taxon>Pseudonocardiaceae</taxon>
        <taxon>Saccharothrix</taxon>
    </lineage>
</organism>
<evidence type="ECO:0008006" key="5">
    <source>
        <dbReference type="Google" id="ProtNLM"/>
    </source>
</evidence>
<gene>
    <name evidence="3" type="ORF">DFJ66_4506</name>
</gene>
<dbReference type="EMBL" id="RBXR01000001">
    <property type="protein sequence ID" value="RKT71225.1"/>
    <property type="molecule type" value="Genomic_DNA"/>
</dbReference>
<evidence type="ECO:0000256" key="2">
    <source>
        <dbReference type="SAM" id="SignalP"/>
    </source>
</evidence>
<proteinExistence type="predicted"/>
<accession>A0A495XDM7</accession>
<evidence type="ECO:0000313" key="4">
    <source>
        <dbReference type="Proteomes" id="UP000272729"/>
    </source>
</evidence>
<evidence type="ECO:0000313" key="3">
    <source>
        <dbReference type="EMBL" id="RKT71225.1"/>
    </source>
</evidence>
<feature type="chain" id="PRO_5039641950" description="Small secreted protein" evidence="2">
    <location>
        <begin position="22"/>
        <end position="193"/>
    </location>
</feature>
<dbReference type="PROSITE" id="PS51257">
    <property type="entry name" value="PROKAR_LIPOPROTEIN"/>
    <property type="match status" value="1"/>
</dbReference>
<name>A0A495XDM7_9PSEU</name>
<feature type="region of interest" description="Disordered" evidence="1">
    <location>
        <begin position="170"/>
        <end position="193"/>
    </location>
</feature>
<sequence length="193" mass="19525">MMRFRLVVVTAAALVAAGCSSGDGSSSGSTSSSSPSADAVAWMDKVCSASASFVSVEKTAPKLDGNDPAKLKADMSAYMGQLADAFNKTASQLKEVGPSPVAGGDEQVAKMAETFAGIGKSFSDAKAAVDAADANDPMGGLQAAGDAIARLDQFVEPLKALVATPELREAAEQATSCQSLRTLRPSDSISPTS</sequence>
<dbReference type="AlphaFoldDB" id="A0A495XDM7"/>
<evidence type="ECO:0000256" key="1">
    <source>
        <dbReference type="SAM" id="MobiDB-lite"/>
    </source>
</evidence>
<dbReference type="Proteomes" id="UP000272729">
    <property type="component" value="Unassembled WGS sequence"/>
</dbReference>